<dbReference type="PANTHER" id="PTHR35813:SF1">
    <property type="entry name" value="INNER MEMBRANE PROTEIN YBAN"/>
    <property type="match status" value="1"/>
</dbReference>
<dbReference type="EMBL" id="JBHUJD010000002">
    <property type="protein sequence ID" value="MFD2309187.1"/>
    <property type="molecule type" value="Genomic_DNA"/>
</dbReference>
<evidence type="ECO:0000256" key="1">
    <source>
        <dbReference type="PIRNR" id="PIRNR016789"/>
    </source>
</evidence>
<keyword evidence="1" id="KW-0997">Cell inner membrane</keyword>
<reference evidence="4" key="1">
    <citation type="journal article" date="2019" name="Int. J. Syst. Evol. Microbiol.">
        <title>The Global Catalogue of Microorganisms (GCM) 10K type strain sequencing project: providing services to taxonomists for standard genome sequencing and annotation.</title>
        <authorList>
            <consortium name="The Broad Institute Genomics Platform"/>
            <consortium name="The Broad Institute Genome Sequencing Center for Infectious Disease"/>
            <person name="Wu L."/>
            <person name="Ma J."/>
        </authorList>
    </citation>
    <scope>NUCLEOTIDE SEQUENCE [LARGE SCALE GENOMIC DNA]</scope>
    <source>
        <strain evidence="4">KCTC 12848</strain>
    </source>
</reference>
<keyword evidence="2" id="KW-0812">Transmembrane</keyword>
<comment type="caution">
    <text evidence="3">The sequence shown here is derived from an EMBL/GenBank/DDBJ whole genome shotgun (WGS) entry which is preliminary data.</text>
</comment>
<keyword evidence="2" id="KW-1133">Transmembrane helix</keyword>
<evidence type="ECO:0000313" key="3">
    <source>
        <dbReference type="EMBL" id="MFD2309187.1"/>
    </source>
</evidence>
<proteinExistence type="predicted"/>
<gene>
    <name evidence="3" type="ORF">ACFSKX_02050</name>
</gene>
<dbReference type="Proteomes" id="UP001597425">
    <property type="component" value="Unassembled WGS sequence"/>
</dbReference>
<feature type="transmembrane region" description="Helical" evidence="2">
    <location>
        <begin position="102"/>
        <end position="119"/>
    </location>
</feature>
<sequence>MTHGRIRRFFWLVLAWVSLGLAMAGALLPLLPTTPFLLLSAWAATRGSPRLALWLHEHPRFGPMLYAWREEGAIPRSAKITGVLLMLASWLTLFWLGTDWRILAVLGLLFALGGTWLATRPLPGGRR</sequence>
<dbReference type="RefSeq" id="WP_265720532.1">
    <property type="nucleotide sequence ID" value="NZ_JAPIVK010000004.1"/>
</dbReference>
<comment type="subcellular location">
    <subcellularLocation>
        <location evidence="1">Cell inner membrane</location>
        <topology evidence="1">Multi-pass membrane protein</topology>
    </subcellularLocation>
</comment>
<dbReference type="PIRSF" id="PIRSF016789">
    <property type="entry name" value="DUF454"/>
    <property type="match status" value="1"/>
</dbReference>
<feature type="transmembrane region" description="Helical" evidence="2">
    <location>
        <begin position="77"/>
        <end position="96"/>
    </location>
</feature>
<dbReference type="InterPro" id="IPR007401">
    <property type="entry name" value="DUF454"/>
</dbReference>
<evidence type="ECO:0000256" key="2">
    <source>
        <dbReference type="SAM" id="Phobius"/>
    </source>
</evidence>
<name>A0ABW5E7A0_9GAMM</name>
<feature type="transmembrane region" description="Helical" evidence="2">
    <location>
        <begin position="9"/>
        <end position="30"/>
    </location>
</feature>
<accession>A0ABW5E7A0</accession>
<evidence type="ECO:0000313" key="4">
    <source>
        <dbReference type="Proteomes" id="UP001597425"/>
    </source>
</evidence>
<dbReference type="Pfam" id="PF04304">
    <property type="entry name" value="DUF454"/>
    <property type="match status" value="1"/>
</dbReference>
<keyword evidence="1" id="KW-1003">Cell membrane</keyword>
<keyword evidence="4" id="KW-1185">Reference proteome</keyword>
<dbReference type="PANTHER" id="PTHR35813">
    <property type="entry name" value="INNER MEMBRANE PROTEIN YBAN"/>
    <property type="match status" value="1"/>
</dbReference>
<protein>
    <recommendedName>
        <fullName evidence="1">Inner membrane protein</fullName>
    </recommendedName>
</protein>
<keyword evidence="1 2" id="KW-0472">Membrane</keyword>
<organism evidence="3 4">
    <name type="scientific">Microbulbifer halophilus</name>
    <dbReference type="NCBI Taxonomy" id="453963"/>
    <lineage>
        <taxon>Bacteria</taxon>
        <taxon>Pseudomonadati</taxon>
        <taxon>Pseudomonadota</taxon>
        <taxon>Gammaproteobacteria</taxon>
        <taxon>Cellvibrionales</taxon>
        <taxon>Microbulbiferaceae</taxon>
        <taxon>Microbulbifer</taxon>
    </lineage>
</organism>